<dbReference type="EnsemblPlants" id="AVESA.00010b.r2.4CG1267660.1">
    <property type="protein sequence ID" value="AVESA.00010b.r2.4CG1267660.1.CDS"/>
    <property type="gene ID" value="AVESA.00010b.r2.4CG1267660"/>
</dbReference>
<evidence type="ECO:0000313" key="2">
    <source>
        <dbReference type="Proteomes" id="UP001732700"/>
    </source>
</evidence>
<accession>A0ACD5WP10</accession>
<reference evidence="1" key="2">
    <citation type="submission" date="2025-09" db="UniProtKB">
        <authorList>
            <consortium name="EnsemblPlants"/>
        </authorList>
    </citation>
    <scope>IDENTIFICATION</scope>
</reference>
<evidence type="ECO:0000313" key="1">
    <source>
        <dbReference type="EnsemblPlants" id="AVESA.00010b.r2.4CG1267660.1.CDS"/>
    </source>
</evidence>
<organism evidence="1 2">
    <name type="scientific">Avena sativa</name>
    <name type="common">Oat</name>
    <dbReference type="NCBI Taxonomy" id="4498"/>
    <lineage>
        <taxon>Eukaryota</taxon>
        <taxon>Viridiplantae</taxon>
        <taxon>Streptophyta</taxon>
        <taxon>Embryophyta</taxon>
        <taxon>Tracheophyta</taxon>
        <taxon>Spermatophyta</taxon>
        <taxon>Magnoliopsida</taxon>
        <taxon>Liliopsida</taxon>
        <taxon>Poales</taxon>
        <taxon>Poaceae</taxon>
        <taxon>BOP clade</taxon>
        <taxon>Pooideae</taxon>
        <taxon>Poodae</taxon>
        <taxon>Poeae</taxon>
        <taxon>Poeae Chloroplast Group 1 (Aveneae type)</taxon>
        <taxon>Aveninae</taxon>
        <taxon>Avena</taxon>
    </lineage>
</organism>
<sequence>MFGKQSDEICEHMKKIIRSKNLSDNQTAVMLCDKARSALDLASTVMDMTSLLGLGTTEISQHTTGQMVRLYAATFCNAAEAACLKGVEKDTVLSFLGALGCLGAIAHILVEDIRAKLKDGPWKNKIIFQLDTDYHKFCKKMDVLKMEIDLAEQNDAQKIMDDILWNGMHHAESYVSKLIKDALSH</sequence>
<protein>
    <submittedName>
        <fullName evidence="1">Uncharacterized protein</fullName>
    </submittedName>
</protein>
<proteinExistence type="predicted"/>
<name>A0ACD5WP10_AVESA</name>
<dbReference type="Proteomes" id="UP001732700">
    <property type="component" value="Chromosome 4C"/>
</dbReference>
<reference evidence="1" key="1">
    <citation type="submission" date="2021-05" db="EMBL/GenBank/DDBJ databases">
        <authorList>
            <person name="Scholz U."/>
            <person name="Mascher M."/>
            <person name="Fiebig A."/>
        </authorList>
    </citation>
    <scope>NUCLEOTIDE SEQUENCE [LARGE SCALE GENOMIC DNA]</scope>
</reference>
<keyword evidence="2" id="KW-1185">Reference proteome</keyword>